<sequence length="109" mass="11994">MDCPNPQALSAFYREVLGMVEVQDDGDWVVIGDAPDRPGIAFQQAEVYTPSTWPDPSIPQQMHLDIRVDDFDTAEAAVLKLGARRLEGGGETFRVYADPAGHPFCLVTM</sequence>
<keyword evidence="3" id="KW-1185">Reference proteome</keyword>
<evidence type="ECO:0000313" key="2">
    <source>
        <dbReference type="EMBL" id="GLI45069.1"/>
    </source>
</evidence>
<dbReference type="EMBL" id="BSDT01000001">
    <property type="protein sequence ID" value="GLI45069.1"/>
    <property type="molecule type" value="Genomic_DNA"/>
</dbReference>
<dbReference type="CDD" id="cd06587">
    <property type="entry name" value="VOC"/>
    <property type="match status" value="1"/>
</dbReference>
<gene>
    <name evidence="2" type="ORF">GALLR39Z86_49190</name>
</gene>
<dbReference type="InterPro" id="IPR029068">
    <property type="entry name" value="Glyas_Bleomycin-R_OHBP_Dase"/>
</dbReference>
<evidence type="ECO:0000313" key="3">
    <source>
        <dbReference type="Proteomes" id="UP001144313"/>
    </source>
</evidence>
<dbReference type="AlphaFoldDB" id="A0A9W6GE39"/>
<dbReference type="Gene3D" id="3.10.180.10">
    <property type="entry name" value="2,3-Dihydroxybiphenyl 1,2-Dioxygenase, domain 1"/>
    <property type="match status" value="1"/>
</dbReference>
<organism evidence="2 3">
    <name type="scientific">Glycomyces algeriensis</name>
    <dbReference type="NCBI Taxonomy" id="256037"/>
    <lineage>
        <taxon>Bacteria</taxon>
        <taxon>Bacillati</taxon>
        <taxon>Actinomycetota</taxon>
        <taxon>Actinomycetes</taxon>
        <taxon>Glycomycetales</taxon>
        <taxon>Glycomycetaceae</taxon>
        <taxon>Glycomyces</taxon>
    </lineage>
</organism>
<evidence type="ECO:0000259" key="1">
    <source>
        <dbReference type="Pfam" id="PF18029"/>
    </source>
</evidence>
<protein>
    <submittedName>
        <fullName evidence="2">Glyoxalase</fullName>
    </submittedName>
</protein>
<reference evidence="2" key="1">
    <citation type="submission" date="2022-12" db="EMBL/GenBank/DDBJ databases">
        <title>Reference genome sequencing for broad-spectrum identification of bacterial and archaeal isolates by mass spectrometry.</title>
        <authorList>
            <person name="Sekiguchi Y."/>
            <person name="Tourlousse D.M."/>
        </authorList>
    </citation>
    <scope>NUCLEOTIDE SEQUENCE</scope>
    <source>
        <strain evidence="2">LLR39Z86</strain>
    </source>
</reference>
<comment type="caution">
    <text evidence="2">The sequence shown here is derived from an EMBL/GenBank/DDBJ whole genome shotgun (WGS) entry which is preliminary data.</text>
</comment>
<dbReference type="SUPFAM" id="SSF54593">
    <property type="entry name" value="Glyoxalase/Bleomycin resistance protein/Dihydroxybiphenyl dioxygenase"/>
    <property type="match status" value="1"/>
</dbReference>
<feature type="domain" description="Glyoxalase-like" evidence="1">
    <location>
        <begin position="1"/>
        <end position="107"/>
    </location>
</feature>
<dbReference type="PANTHER" id="PTHR35908:SF1">
    <property type="entry name" value="CONSERVED PROTEIN"/>
    <property type="match status" value="1"/>
</dbReference>
<dbReference type="InterPro" id="IPR041581">
    <property type="entry name" value="Glyoxalase_6"/>
</dbReference>
<dbReference type="PANTHER" id="PTHR35908">
    <property type="entry name" value="HYPOTHETICAL FUSION PROTEIN"/>
    <property type="match status" value="1"/>
</dbReference>
<proteinExistence type="predicted"/>
<dbReference type="Proteomes" id="UP001144313">
    <property type="component" value="Unassembled WGS sequence"/>
</dbReference>
<accession>A0A9W6GE39</accession>
<dbReference type="Pfam" id="PF18029">
    <property type="entry name" value="Glyoxalase_6"/>
    <property type="match status" value="1"/>
</dbReference>
<name>A0A9W6GE39_9ACTN</name>